<feature type="compositionally biased region" description="Basic and acidic residues" evidence="1">
    <location>
        <begin position="319"/>
        <end position="333"/>
    </location>
</feature>
<feature type="compositionally biased region" description="Gly residues" evidence="1">
    <location>
        <begin position="69"/>
        <end position="82"/>
    </location>
</feature>
<feature type="compositionally biased region" description="Basic residues" evidence="1">
    <location>
        <begin position="296"/>
        <end position="308"/>
    </location>
</feature>
<dbReference type="EMBL" id="CADCTS010000384">
    <property type="protein sequence ID" value="CAA9322045.1"/>
    <property type="molecule type" value="Genomic_DNA"/>
</dbReference>
<feature type="compositionally biased region" description="Low complexity" evidence="1">
    <location>
        <begin position="12"/>
        <end position="30"/>
    </location>
</feature>
<feature type="compositionally biased region" description="Basic residues" evidence="1">
    <location>
        <begin position="215"/>
        <end position="224"/>
    </location>
</feature>
<feature type="compositionally biased region" description="Basic residues" evidence="1">
    <location>
        <begin position="100"/>
        <end position="109"/>
    </location>
</feature>
<reference evidence="2" key="1">
    <citation type="submission" date="2020-02" db="EMBL/GenBank/DDBJ databases">
        <authorList>
            <person name="Meier V. D."/>
        </authorList>
    </citation>
    <scope>NUCLEOTIDE SEQUENCE</scope>
    <source>
        <strain evidence="2">AVDCRST_MAG48</strain>
    </source>
</reference>
<feature type="region of interest" description="Disordered" evidence="1">
    <location>
        <begin position="1"/>
        <end position="185"/>
    </location>
</feature>
<dbReference type="GO" id="GO:0004475">
    <property type="term" value="F:mannose-1-phosphate guanylyltransferase (GTP) activity"/>
    <property type="evidence" value="ECO:0007669"/>
    <property type="project" value="UniProtKB-EC"/>
</dbReference>
<dbReference type="AlphaFoldDB" id="A0A6J4L4I3"/>
<dbReference type="EC" id="2.7.7.13" evidence="2"/>
<feature type="non-terminal residue" evidence="2">
    <location>
        <position position="359"/>
    </location>
</feature>
<feature type="compositionally biased region" description="Gly residues" evidence="1">
    <location>
        <begin position="119"/>
        <end position="136"/>
    </location>
</feature>
<evidence type="ECO:0000256" key="1">
    <source>
        <dbReference type="SAM" id="MobiDB-lite"/>
    </source>
</evidence>
<keyword evidence="2" id="KW-0808">Transferase</keyword>
<gene>
    <name evidence="2" type="ORF">AVDCRST_MAG48-2686</name>
</gene>
<sequence length="359" mass="37040">ALRPHHGRRLGEAAVAAVPPGHAQAAAQGPRRQEPAADRLRAAGRPGAAGAGAGLHRGRLRARGRRGAARGGGGQHPGGAGGTRLPQRRRLAGGRADRPRSRRRRRRGHGRPDHAPAGGLPGRPGRGLRRGGGGPADAGHLRRRADLSAHRLRLPAARRPAAHPPGGAGRRRVQGEAGPADGAGLPRVRGLLVERRHVRLAGLDAAGAAGAAAPRHPRPGHRAGRGAGTAGRDLPPAAQDQRRLRGDGARQPGPGLGARGGRPAADHLARRRRLRLALGAAAPRRAGERDPGRQRPGGRARQPRHQPGRGRPAGGGGRPDGHGHRADAPDHPRLPGRRGRADQGAGGRGHRTAGARLRV</sequence>
<feature type="compositionally biased region" description="Basic residues" evidence="1">
    <location>
        <begin position="348"/>
        <end position="359"/>
    </location>
</feature>
<evidence type="ECO:0000313" key="2">
    <source>
        <dbReference type="EMBL" id="CAA9322045.1"/>
    </source>
</evidence>
<accession>A0A6J4L4I3</accession>
<organism evidence="2">
    <name type="scientific">uncultured Friedmanniella sp</name>
    <dbReference type="NCBI Taxonomy" id="335381"/>
    <lineage>
        <taxon>Bacteria</taxon>
        <taxon>Bacillati</taxon>
        <taxon>Actinomycetota</taxon>
        <taxon>Actinomycetes</taxon>
        <taxon>Propionibacteriales</taxon>
        <taxon>Nocardioidaceae</taxon>
        <taxon>Friedmanniella</taxon>
        <taxon>environmental samples</taxon>
    </lineage>
</organism>
<name>A0A6J4L4I3_9ACTN</name>
<keyword evidence="2" id="KW-0548">Nucleotidyltransferase</keyword>
<feature type="compositionally biased region" description="Basic residues" evidence="1">
    <location>
        <begin position="56"/>
        <end position="68"/>
    </location>
</feature>
<feature type="region of interest" description="Disordered" evidence="1">
    <location>
        <begin position="206"/>
        <end position="359"/>
    </location>
</feature>
<protein>
    <submittedName>
        <fullName evidence="2">Mannose-1-phosphate guanylyltransferase</fullName>
        <ecNumber evidence="2">2.7.7.13</ecNumber>
    </submittedName>
</protein>
<proteinExistence type="predicted"/>
<feature type="compositionally biased region" description="Basic and acidic residues" evidence="1">
    <location>
        <begin position="31"/>
        <end position="41"/>
    </location>
</feature>
<feature type="non-terminal residue" evidence="2">
    <location>
        <position position="1"/>
    </location>
</feature>